<dbReference type="EMBL" id="MGFU01000029">
    <property type="protein sequence ID" value="OGM12595.1"/>
    <property type="molecule type" value="Genomic_DNA"/>
</dbReference>
<gene>
    <name evidence="4" type="ORF">A2V80_00015</name>
</gene>
<feature type="domain" description="Peptidase S9 prolyl oligopeptidase catalytic" evidence="2">
    <location>
        <begin position="226"/>
        <end position="316"/>
    </location>
</feature>
<evidence type="ECO:0000259" key="3">
    <source>
        <dbReference type="Pfam" id="PF12146"/>
    </source>
</evidence>
<evidence type="ECO:0000313" key="5">
    <source>
        <dbReference type="Proteomes" id="UP000179013"/>
    </source>
</evidence>
<dbReference type="Proteomes" id="UP000179013">
    <property type="component" value="Unassembled WGS sequence"/>
</dbReference>
<dbReference type="PANTHER" id="PTHR22946:SF9">
    <property type="entry name" value="POLYKETIDE TRANSFERASE AF380"/>
    <property type="match status" value="1"/>
</dbReference>
<dbReference type="GO" id="GO:0052689">
    <property type="term" value="F:carboxylic ester hydrolase activity"/>
    <property type="evidence" value="ECO:0007669"/>
    <property type="project" value="UniProtKB-ARBA"/>
</dbReference>
<dbReference type="SUPFAM" id="SSF53474">
    <property type="entry name" value="alpha/beta-Hydrolases"/>
    <property type="match status" value="1"/>
</dbReference>
<evidence type="ECO:0000259" key="2">
    <source>
        <dbReference type="Pfam" id="PF00326"/>
    </source>
</evidence>
<dbReference type="PANTHER" id="PTHR22946">
    <property type="entry name" value="DIENELACTONE HYDROLASE DOMAIN-CONTAINING PROTEIN-RELATED"/>
    <property type="match status" value="1"/>
</dbReference>
<dbReference type="Pfam" id="PF12146">
    <property type="entry name" value="Hydrolase_4"/>
    <property type="match status" value="1"/>
</dbReference>
<feature type="domain" description="Serine aminopeptidase S33" evidence="3">
    <location>
        <begin position="70"/>
        <end position="189"/>
    </location>
</feature>
<dbReference type="InterPro" id="IPR001375">
    <property type="entry name" value="Peptidase_S9_cat"/>
</dbReference>
<evidence type="ECO:0000256" key="1">
    <source>
        <dbReference type="ARBA" id="ARBA00022801"/>
    </source>
</evidence>
<sequence>MSIETLRQGEYPGSDIVIEQTLDSGSNYQRYIASYKSEGLKIYGLLTIPNGAPSMDSTSQPQAGSGPWPAIIFNHGYISPSVYRTTEKYVAYQDAFARAGYVTFKSDYRGHGNSEGNASGGYGSNDYTIDILNAVSSIQELKDPSNVMSQKSIVNPVRIGVWGHSMGGHITLESMVVNPDIKVGVIWAGVVGSYEDLFERWRRRSGPTPTPNPNSQRRNWRQQLAELYGEPSQNPEFWASLSATSYLEDISGPIQLHHGTADVSVPLAFSVNLDRLLKDKGRKVELYTYEGDDHNLSNNLSLALSRSVEFFDKYLK</sequence>
<dbReference type="GO" id="GO:0008236">
    <property type="term" value="F:serine-type peptidase activity"/>
    <property type="evidence" value="ECO:0007669"/>
    <property type="project" value="InterPro"/>
</dbReference>
<dbReference type="InterPro" id="IPR029058">
    <property type="entry name" value="AB_hydrolase_fold"/>
</dbReference>
<dbReference type="AlphaFoldDB" id="A0A1F7XE40"/>
<name>A0A1F7XE40_9BACT</name>
<keyword evidence="1" id="KW-0378">Hydrolase</keyword>
<accession>A0A1F7XE40</accession>
<reference evidence="4 5" key="1">
    <citation type="journal article" date="2016" name="Nat. Commun.">
        <title>Thousands of microbial genomes shed light on interconnected biogeochemical processes in an aquifer system.</title>
        <authorList>
            <person name="Anantharaman K."/>
            <person name="Brown C.T."/>
            <person name="Hug L.A."/>
            <person name="Sharon I."/>
            <person name="Castelle C.J."/>
            <person name="Probst A.J."/>
            <person name="Thomas B.C."/>
            <person name="Singh A."/>
            <person name="Wilkins M.J."/>
            <person name="Karaoz U."/>
            <person name="Brodie E.L."/>
            <person name="Williams K.H."/>
            <person name="Hubbard S.S."/>
            <person name="Banfield J.F."/>
        </authorList>
    </citation>
    <scope>NUCLEOTIDE SEQUENCE [LARGE SCALE GENOMIC DNA]</scope>
</reference>
<dbReference type="InterPro" id="IPR022742">
    <property type="entry name" value="Hydrolase_4"/>
</dbReference>
<evidence type="ECO:0000313" key="4">
    <source>
        <dbReference type="EMBL" id="OGM12595.1"/>
    </source>
</evidence>
<comment type="caution">
    <text evidence="4">The sequence shown here is derived from an EMBL/GenBank/DDBJ whole genome shotgun (WGS) entry which is preliminary data.</text>
</comment>
<proteinExistence type="predicted"/>
<dbReference type="Pfam" id="PF00326">
    <property type="entry name" value="Peptidase_S9"/>
    <property type="match status" value="1"/>
</dbReference>
<dbReference type="InterPro" id="IPR050261">
    <property type="entry name" value="FrsA_esterase"/>
</dbReference>
<dbReference type="Gene3D" id="3.40.50.1820">
    <property type="entry name" value="alpha/beta hydrolase"/>
    <property type="match status" value="1"/>
</dbReference>
<dbReference type="GO" id="GO:0006508">
    <property type="term" value="P:proteolysis"/>
    <property type="evidence" value="ECO:0007669"/>
    <property type="project" value="InterPro"/>
</dbReference>
<protein>
    <submittedName>
        <fullName evidence="4">Peptidase</fullName>
    </submittedName>
</protein>
<organism evidence="4 5">
    <name type="scientific">Candidatus Woesebacteria bacterium RBG_16_39_8b</name>
    <dbReference type="NCBI Taxonomy" id="1802482"/>
    <lineage>
        <taxon>Bacteria</taxon>
        <taxon>Candidatus Woeseibacteriota</taxon>
    </lineage>
</organism>